<sequence>MPIIINIRNYGKTLPPNTIILDRRSEWGNPYRITQVLSREEVIAKHRKWFFYGSDASNLRGKIEELDKYDYWACWCTEEACHLDNLKDFLDIIKGR</sequence>
<dbReference type="EMBL" id="LAZR01000386">
    <property type="protein sequence ID" value="KKN71332.1"/>
    <property type="molecule type" value="Genomic_DNA"/>
</dbReference>
<evidence type="ECO:0000259" key="1">
    <source>
        <dbReference type="Pfam" id="PF14216"/>
    </source>
</evidence>
<dbReference type="AlphaFoldDB" id="A0A0F9T8Q6"/>
<feature type="domain" description="DUF4326" evidence="1">
    <location>
        <begin position="8"/>
        <end position="87"/>
    </location>
</feature>
<reference evidence="2" key="1">
    <citation type="journal article" date="2015" name="Nature">
        <title>Complex archaea that bridge the gap between prokaryotes and eukaryotes.</title>
        <authorList>
            <person name="Spang A."/>
            <person name="Saw J.H."/>
            <person name="Jorgensen S.L."/>
            <person name="Zaremba-Niedzwiedzka K."/>
            <person name="Martijn J."/>
            <person name="Lind A.E."/>
            <person name="van Eijk R."/>
            <person name="Schleper C."/>
            <person name="Guy L."/>
            <person name="Ettema T.J."/>
        </authorList>
    </citation>
    <scope>NUCLEOTIDE SEQUENCE</scope>
</reference>
<proteinExistence type="predicted"/>
<organism evidence="2">
    <name type="scientific">marine sediment metagenome</name>
    <dbReference type="NCBI Taxonomy" id="412755"/>
    <lineage>
        <taxon>unclassified sequences</taxon>
        <taxon>metagenomes</taxon>
        <taxon>ecological metagenomes</taxon>
    </lineage>
</organism>
<dbReference type="Pfam" id="PF14216">
    <property type="entry name" value="DUF4326"/>
    <property type="match status" value="1"/>
</dbReference>
<dbReference type="InterPro" id="IPR025475">
    <property type="entry name" value="DUF4326"/>
</dbReference>
<protein>
    <recommendedName>
        <fullName evidence="1">DUF4326 domain-containing protein</fullName>
    </recommendedName>
</protein>
<accession>A0A0F9T8Q6</accession>
<gene>
    <name evidence="2" type="ORF">LCGC14_0422420</name>
</gene>
<comment type="caution">
    <text evidence="2">The sequence shown here is derived from an EMBL/GenBank/DDBJ whole genome shotgun (WGS) entry which is preliminary data.</text>
</comment>
<evidence type="ECO:0000313" key="2">
    <source>
        <dbReference type="EMBL" id="KKN71332.1"/>
    </source>
</evidence>
<name>A0A0F9T8Q6_9ZZZZ</name>